<protein>
    <submittedName>
        <fullName evidence="3">TIM-barrel fold metal-dependent hydrolase</fullName>
        <ecNumber evidence="3">4.1.1.103</ecNumber>
    </submittedName>
</protein>
<feature type="domain" description="Amidohydrolase-related" evidence="2">
    <location>
        <begin position="69"/>
        <end position="328"/>
    </location>
</feature>
<sequence>MSFKATRKIALEEHFALDETVQDSAGFVPPSYWVELKSRLLDIQERRIQEMDNNGIELMILSLNAPTVQAIPDTQAAYDLSRRANDFLAEQIAKRPDRFKGFAALPMQSPELAARELERCVKELGFVGALVNGFSQSDEKGGVLYYDLPQFRAFWATVQTLDVPFYLHPRNPLPAHAPIYDGHPWLLGPTWAFGQETAVHALRLMGSGLFDEYPRLKIILGHMGEGLPYSMWRVDNRNAWVKTEPAYPAKRRIADYFHENFWLTTSGNFRTQTLVDAMLEIGSDRILFSADWPFENVDHAAEWFDTASISDNDRIKIGRTNAARLFKFED</sequence>
<dbReference type="Proteomes" id="UP001620514">
    <property type="component" value="Unassembled WGS sequence"/>
</dbReference>
<proteinExistence type="predicted"/>
<evidence type="ECO:0000313" key="4">
    <source>
        <dbReference type="Proteomes" id="UP001620514"/>
    </source>
</evidence>
<dbReference type="EMBL" id="JBIYDN010000006">
    <property type="protein sequence ID" value="MFK4442387.1"/>
    <property type="molecule type" value="Genomic_DNA"/>
</dbReference>
<dbReference type="PANTHER" id="PTHR21240">
    <property type="entry name" value="2-AMINO-3-CARBOXYLMUCONATE-6-SEMIALDEHYDE DECARBOXYLASE"/>
    <property type="match status" value="1"/>
</dbReference>
<evidence type="ECO:0000259" key="2">
    <source>
        <dbReference type="Pfam" id="PF04909"/>
    </source>
</evidence>
<dbReference type="Gene3D" id="3.20.20.140">
    <property type="entry name" value="Metal-dependent hydrolases"/>
    <property type="match status" value="1"/>
</dbReference>
<name>A0ABW8MFD6_9BURK</name>
<keyword evidence="4" id="KW-1185">Reference proteome</keyword>
<dbReference type="InterPro" id="IPR006680">
    <property type="entry name" value="Amidohydro-rel"/>
</dbReference>
<dbReference type="InterPro" id="IPR032465">
    <property type="entry name" value="ACMSD"/>
</dbReference>
<dbReference type="PANTHER" id="PTHR21240:SF31">
    <property type="entry name" value="AMIDOHYDROLASE FAMILY PROTEIN (AFU_ORTHOLOGUE AFUA_7G05840)"/>
    <property type="match status" value="1"/>
</dbReference>
<comment type="caution">
    <text evidence="3">The sequence shown here is derived from an EMBL/GenBank/DDBJ whole genome shotgun (WGS) entry which is preliminary data.</text>
</comment>
<dbReference type="GO" id="GO:0016787">
    <property type="term" value="F:hydrolase activity"/>
    <property type="evidence" value="ECO:0007669"/>
    <property type="project" value="UniProtKB-KW"/>
</dbReference>
<dbReference type="GO" id="GO:0016829">
    <property type="term" value="F:lyase activity"/>
    <property type="evidence" value="ECO:0007669"/>
    <property type="project" value="UniProtKB-KW"/>
</dbReference>
<gene>
    <name evidence="3" type="ORF">ABH943_002403</name>
</gene>
<organism evidence="3 4">
    <name type="scientific">Caballeronia udeis</name>
    <dbReference type="NCBI Taxonomy" id="1232866"/>
    <lineage>
        <taxon>Bacteria</taxon>
        <taxon>Pseudomonadati</taxon>
        <taxon>Pseudomonadota</taxon>
        <taxon>Betaproteobacteria</taxon>
        <taxon>Burkholderiales</taxon>
        <taxon>Burkholderiaceae</taxon>
        <taxon>Caballeronia</taxon>
    </lineage>
</organism>
<dbReference type="EC" id="4.1.1.103" evidence="3"/>
<dbReference type="Pfam" id="PF04909">
    <property type="entry name" value="Amidohydro_2"/>
    <property type="match status" value="1"/>
</dbReference>
<dbReference type="RefSeq" id="WP_404606616.1">
    <property type="nucleotide sequence ID" value="NZ_JBIYDN010000006.1"/>
</dbReference>
<accession>A0ABW8MFD6</accession>
<dbReference type="SUPFAM" id="SSF51556">
    <property type="entry name" value="Metallo-dependent hydrolases"/>
    <property type="match status" value="1"/>
</dbReference>
<dbReference type="InterPro" id="IPR032466">
    <property type="entry name" value="Metal_Hydrolase"/>
</dbReference>
<reference evidence="3 4" key="1">
    <citation type="submission" date="2024-11" db="EMBL/GenBank/DDBJ databases">
        <title>Using genomics to understand microbial adaptation to soil warming.</title>
        <authorList>
            <person name="Deangelis K.M. PhD."/>
        </authorList>
    </citation>
    <scope>NUCLEOTIDE SEQUENCE [LARGE SCALE GENOMIC DNA]</scope>
    <source>
        <strain evidence="3 4">GAS97</strain>
    </source>
</reference>
<evidence type="ECO:0000256" key="1">
    <source>
        <dbReference type="ARBA" id="ARBA00023239"/>
    </source>
</evidence>
<keyword evidence="3" id="KW-0378">Hydrolase</keyword>
<evidence type="ECO:0000313" key="3">
    <source>
        <dbReference type="EMBL" id="MFK4442387.1"/>
    </source>
</evidence>
<keyword evidence="1 3" id="KW-0456">Lyase</keyword>